<name>A0A284VR29_9EURY</name>
<dbReference type="GO" id="GO:0004729">
    <property type="term" value="F:oxygen-dependent protoporphyrinogen oxidase activity"/>
    <property type="evidence" value="ECO:0007669"/>
    <property type="project" value="UniProtKB-EC"/>
</dbReference>
<dbReference type="InterPro" id="IPR008254">
    <property type="entry name" value="Flavodoxin/NO_synth"/>
</dbReference>
<proteinExistence type="predicted"/>
<dbReference type="GO" id="GO:0006783">
    <property type="term" value="P:heme biosynthetic process"/>
    <property type="evidence" value="ECO:0007669"/>
    <property type="project" value="TreeGrafter"/>
</dbReference>
<feature type="domain" description="Flavodoxin-like" evidence="1">
    <location>
        <begin position="3"/>
        <end position="169"/>
    </location>
</feature>
<protein>
    <submittedName>
        <fullName evidence="2">Protoporphyrinogen oxidase</fullName>
        <ecNumber evidence="2">1.3.3.4</ecNumber>
    </submittedName>
</protein>
<dbReference type="GO" id="GO:0009055">
    <property type="term" value="F:electron transfer activity"/>
    <property type="evidence" value="ECO:0007669"/>
    <property type="project" value="InterPro"/>
</dbReference>
<dbReference type="Pfam" id="PF12724">
    <property type="entry name" value="Flavodoxin_5"/>
    <property type="match status" value="1"/>
</dbReference>
<dbReference type="Gene3D" id="3.40.50.360">
    <property type="match status" value="1"/>
</dbReference>
<dbReference type="EMBL" id="FZMP01000194">
    <property type="protein sequence ID" value="SNQ61722.1"/>
    <property type="molecule type" value="Genomic_DNA"/>
</dbReference>
<dbReference type="PROSITE" id="PS00201">
    <property type="entry name" value="FLAVODOXIN"/>
    <property type="match status" value="1"/>
</dbReference>
<dbReference type="SUPFAM" id="SSF52218">
    <property type="entry name" value="Flavoproteins"/>
    <property type="match status" value="1"/>
</dbReference>
<dbReference type="AlphaFoldDB" id="A0A284VR29"/>
<dbReference type="OrthoDB" id="103611at2157"/>
<accession>A0A284VR29</accession>
<organism evidence="2 3">
    <name type="scientific">Candidatus Methanoperedens nitratireducens</name>
    <dbReference type="NCBI Taxonomy" id="1392998"/>
    <lineage>
        <taxon>Archaea</taxon>
        <taxon>Methanobacteriati</taxon>
        <taxon>Methanobacteriota</taxon>
        <taxon>Stenosarchaea group</taxon>
        <taxon>Methanomicrobia</taxon>
        <taxon>Methanosarcinales</taxon>
        <taxon>ANME-2 cluster</taxon>
        <taxon>Candidatus Methanoperedentaceae</taxon>
        <taxon>Candidatus Methanoperedens</taxon>
    </lineage>
</organism>
<dbReference type="InterPro" id="IPR029039">
    <property type="entry name" value="Flavoprotein-like_sf"/>
</dbReference>
<dbReference type="PANTHER" id="PTHR38030:SF2">
    <property type="entry name" value="PROTOPORPHYRINOGEN IX DEHYDROGENASE [QUINONE]"/>
    <property type="match status" value="1"/>
</dbReference>
<dbReference type="Proteomes" id="UP000218615">
    <property type="component" value="Unassembled WGS sequence"/>
</dbReference>
<gene>
    <name evidence="2" type="ORF">MNV_480017</name>
</gene>
<dbReference type="GO" id="GO:0010181">
    <property type="term" value="F:FMN binding"/>
    <property type="evidence" value="ECO:0007669"/>
    <property type="project" value="InterPro"/>
</dbReference>
<reference evidence="3" key="1">
    <citation type="submission" date="2017-06" db="EMBL/GenBank/DDBJ databases">
        <authorList>
            <person name="Cremers G."/>
        </authorList>
    </citation>
    <scope>NUCLEOTIDE SEQUENCE [LARGE SCALE GENOMIC DNA]</scope>
</reference>
<evidence type="ECO:0000313" key="2">
    <source>
        <dbReference type="EMBL" id="SNQ61722.1"/>
    </source>
</evidence>
<dbReference type="InterPro" id="IPR001226">
    <property type="entry name" value="Flavodoxin_CS"/>
</dbReference>
<dbReference type="EC" id="1.3.3.4" evidence="2"/>
<dbReference type="PANTHER" id="PTHR38030">
    <property type="entry name" value="PROTOPORPHYRINOGEN IX DEHYDROGENASE [MENAQUINONE]"/>
    <property type="match status" value="1"/>
</dbReference>
<dbReference type="RefSeq" id="WP_096206375.1">
    <property type="nucleotide sequence ID" value="NZ_FZMP01000194.1"/>
</dbReference>
<dbReference type="InterPro" id="IPR052200">
    <property type="entry name" value="Protoporphyrinogen_IX_DH"/>
</dbReference>
<evidence type="ECO:0000259" key="1">
    <source>
        <dbReference type="PROSITE" id="PS50902"/>
    </source>
</evidence>
<dbReference type="PROSITE" id="PS50902">
    <property type="entry name" value="FLAVODOXIN_LIKE"/>
    <property type="match status" value="1"/>
</dbReference>
<evidence type="ECO:0000313" key="3">
    <source>
        <dbReference type="Proteomes" id="UP000218615"/>
    </source>
</evidence>
<sequence>MKAVVVYASKYGSTRGIAEFIAEKLRRAGTQADARHIGEVQNPGDYDAFVIGSAVYMMHWLKEATEFVTGNRALLANRPMWLFSSGPLGTETKDAQGQDLRAVTEPKEIAEFRELIKPRDHRVFFGVLDSSKLGFGHRMIRKLPAARKALAEGDFRDWNDIEAWALSIARELETSQAIPGSNKGTQGGL</sequence>
<keyword evidence="3" id="KW-1185">Reference proteome</keyword>
<dbReference type="InterPro" id="IPR026816">
    <property type="entry name" value="Flavodoxin_dom"/>
</dbReference>
<dbReference type="GO" id="GO:0070819">
    <property type="term" value="F:menaquinone-dependent protoporphyrinogen oxidase activity"/>
    <property type="evidence" value="ECO:0007669"/>
    <property type="project" value="TreeGrafter"/>
</dbReference>
<keyword evidence="2" id="KW-0560">Oxidoreductase</keyword>